<organism evidence="1">
    <name type="scientific">marine sediment metagenome</name>
    <dbReference type="NCBI Taxonomy" id="412755"/>
    <lineage>
        <taxon>unclassified sequences</taxon>
        <taxon>metagenomes</taxon>
        <taxon>ecological metagenomes</taxon>
    </lineage>
</organism>
<dbReference type="AlphaFoldDB" id="X1NPM5"/>
<dbReference type="EMBL" id="BARV01028227">
    <property type="protein sequence ID" value="GAI45548.1"/>
    <property type="molecule type" value="Genomic_DNA"/>
</dbReference>
<comment type="caution">
    <text evidence="1">The sequence shown here is derived from an EMBL/GenBank/DDBJ whole genome shotgun (WGS) entry which is preliminary data.</text>
</comment>
<protein>
    <submittedName>
        <fullName evidence="1">Uncharacterized protein</fullName>
    </submittedName>
</protein>
<name>X1NPM5_9ZZZZ</name>
<proteinExistence type="predicted"/>
<evidence type="ECO:0000313" key="1">
    <source>
        <dbReference type="EMBL" id="GAI45548.1"/>
    </source>
</evidence>
<sequence>MFEIDTSEIRERRFYFYNSKHQNYQSGFLTHLDEFIINGSVFDKASWRTGLTYHSPKGSYHTEKIDFATKEAHPFLLRGWSRNKKSKKGYTYNWALGSSSSVFITLPKNEPVTLTANIQSARFNEPQVITIKVEGAVIGHWELSTPWNLAEHNIVIGPNKHRADVSVVEFIFSQHLSPEKHRLAVIFESITLKPGVN</sequence>
<accession>X1NPM5</accession>
<reference evidence="1" key="1">
    <citation type="journal article" date="2014" name="Front. Microbiol.">
        <title>High frequency of phylogenetically diverse reductive dehalogenase-homologous genes in deep subseafloor sedimentary metagenomes.</title>
        <authorList>
            <person name="Kawai M."/>
            <person name="Futagami T."/>
            <person name="Toyoda A."/>
            <person name="Takaki Y."/>
            <person name="Nishi S."/>
            <person name="Hori S."/>
            <person name="Arai W."/>
            <person name="Tsubouchi T."/>
            <person name="Morono Y."/>
            <person name="Uchiyama I."/>
            <person name="Ito T."/>
            <person name="Fujiyama A."/>
            <person name="Inagaki F."/>
            <person name="Takami H."/>
        </authorList>
    </citation>
    <scope>NUCLEOTIDE SEQUENCE</scope>
    <source>
        <strain evidence="1">Expedition CK06-06</strain>
    </source>
</reference>
<gene>
    <name evidence="1" type="ORF">S06H3_45243</name>
</gene>